<dbReference type="PANTHER" id="PTHR27006">
    <property type="entry name" value="PROMASTIGOTE SURFACE ANTIGEN PROTEIN PSA"/>
    <property type="match status" value="1"/>
</dbReference>
<keyword evidence="2" id="KW-0808">Transferase</keyword>
<dbReference type="InterPro" id="IPR001245">
    <property type="entry name" value="Ser-Thr/Tyr_kinase_cat_dom"/>
</dbReference>
<proteinExistence type="predicted"/>
<dbReference type="Gramene" id="mRNA:HanXRQr2_Chr10g0457341">
    <property type="protein sequence ID" value="CDS:HanXRQr2_Chr10g0457341.1"/>
    <property type="gene ID" value="HanXRQr2_Chr10g0457341"/>
</dbReference>
<reference evidence="2" key="1">
    <citation type="journal article" date="2017" name="Nature">
        <title>The sunflower genome provides insights into oil metabolism, flowering and Asterid evolution.</title>
        <authorList>
            <person name="Badouin H."/>
            <person name="Gouzy J."/>
            <person name="Grassa C.J."/>
            <person name="Murat F."/>
            <person name="Staton S.E."/>
            <person name="Cottret L."/>
            <person name="Lelandais-Briere C."/>
            <person name="Owens G.L."/>
            <person name="Carrere S."/>
            <person name="Mayjonade B."/>
            <person name="Legrand L."/>
            <person name="Gill N."/>
            <person name="Kane N.C."/>
            <person name="Bowers J.E."/>
            <person name="Hubner S."/>
            <person name="Bellec A."/>
            <person name="Berard A."/>
            <person name="Berges H."/>
            <person name="Blanchet N."/>
            <person name="Boniface M.C."/>
            <person name="Brunel D."/>
            <person name="Catrice O."/>
            <person name="Chaidir N."/>
            <person name="Claudel C."/>
            <person name="Donnadieu C."/>
            <person name="Faraut T."/>
            <person name="Fievet G."/>
            <person name="Helmstetter N."/>
            <person name="King M."/>
            <person name="Knapp S.J."/>
            <person name="Lai Z."/>
            <person name="Le Paslier M.C."/>
            <person name="Lippi Y."/>
            <person name="Lorenzon L."/>
            <person name="Mandel J.R."/>
            <person name="Marage G."/>
            <person name="Marchand G."/>
            <person name="Marquand E."/>
            <person name="Bret-Mestries E."/>
            <person name="Morien E."/>
            <person name="Nambeesan S."/>
            <person name="Nguyen T."/>
            <person name="Pegot-Espagnet P."/>
            <person name="Pouilly N."/>
            <person name="Raftis F."/>
            <person name="Sallet E."/>
            <person name="Schiex T."/>
            <person name="Thomas J."/>
            <person name="Vandecasteele C."/>
            <person name="Vares D."/>
            <person name="Vear F."/>
            <person name="Vautrin S."/>
            <person name="Crespi M."/>
            <person name="Mangin B."/>
            <person name="Burke J.M."/>
            <person name="Salse J."/>
            <person name="Munos S."/>
            <person name="Vincourt P."/>
            <person name="Rieseberg L.H."/>
            <person name="Langlade N.B."/>
        </authorList>
    </citation>
    <scope>NUCLEOTIDE SEQUENCE</scope>
    <source>
        <tissue evidence="2">Leaves</tissue>
    </source>
</reference>
<dbReference type="PANTHER" id="PTHR27006:SF616">
    <property type="entry name" value="CYSTEINE-RICH RECEPTOR-LIKE PROTEIN KINASE 10"/>
    <property type="match status" value="1"/>
</dbReference>
<dbReference type="InterPro" id="IPR011009">
    <property type="entry name" value="Kinase-like_dom_sf"/>
</dbReference>
<evidence type="ECO:0000313" key="2">
    <source>
        <dbReference type="EMBL" id="KAF5787839.1"/>
    </source>
</evidence>
<dbReference type="Pfam" id="PF07714">
    <property type="entry name" value="PK_Tyr_Ser-Thr"/>
    <property type="match status" value="1"/>
</dbReference>
<dbReference type="EMBL" id="MNCJ02000325">
    <property type="protein sequence ID" value="KAF5787839.1"/>
    <property type="molecule type" value="Genomic_DNA"/>
</dbReference>
<keyword evidence="3" id="KW-1185">Reference proteome</keyword>
<protein>
    <recommendedName>
        <fullName evidence="1">Serine-threonine/tyrosine-protein kinase catalytic domain-containing protein</fullName>
    </recommendedName>
</protein>
<dbReference type="Proteomes" id="UP000215914">
    <property type="component" value="Unassembled WGS sequence"/>
</dbReference>
<dbReference type="SUPFAM" id="SSF56112">
    <property type="entry name" value="Protein kinase-like (PK-like)"/>
    <property type="match status" value="1"/>
</dbReference>
<name>A0A9K3HZZ9_HELAN</name>
<evidence type="ECO:0000259" key="1">
    <source>
        <dbReference type="Pfam" id="PF07714"/>
    </source>
</evidence>
<dbReference type="GO" id="GO:0004672">
    <property type="term" value="F:protein kinase activity"/>
    <property type="evidence" value="ECO:0007669"/>
    <property type="project" value="InterPro"/>
</dbReference>
<evidence type="ECO:0000313" key="3">
    <source>
        <dbReference type="Proteomes" id="UP000215914"/>
    </source>
</evidence>
<dbReference type="Gene3D" id="1.10.510.10">
    <property type="entry name" value="Transferase(Phosphotransferase) domain 1"/>
    <property type="match status" value="1"/>
</dbReference>
<sequence length="113" mass="12965">MNEASILVKVEHQNLMQLLGYCIHGTKVYLIYDFALNATLADMIYGNFFFSKFVSLSVLNLILSEFHTDKCLIRHLYVFVDPMCNLLDWDKRYKILLGVARALAGADLVWSEA</sequence>
<reference evidence="2" key="2">
    <citation type="submission" date="2020-06" db="EMBL/GenBank/DDBJ databases">
        <title>Helianthus annuus Genome sequencing and assembly Release 2.</title>
        <authorList>
            <person name="Gouzy J."/>
            <person name="Langlade N."/>
            <person name="Munos S."/>
        </authorList>
    </citation>
    <scope>NUCLEOTIDE SEQUENCE</scope>
    <source>
        <tissue evidence="2">Leaves</tissue>
    </source>
</reference>
<gene>
    <name evidence="2" type="ORF">HanXRQr2_Chr10g0457341</name>
</gene>
<dbReference type="AlphaFoldDB" id="A0A9K3HZZ9"/>
<organism evidence="2 3">
    <name type="scientific">Helianthus annuus</name>
    <name type="common">Common sunflower</name>
    <dbReference type="NCBI Taxonomy" id="4232"/>
    <lineage>
        <taxon>Eukaryota</taxon>
        <taxon>Viridiplantae</taxon>
        <taxon>Streptophyta</taxon>
        <taxon>Embryophyta</taxon>
        <taxon>Tracheophyta</taxon>
        <taxon>Spermatophyta</taxon>
        <taxon>Magnoliopsida</taxon>
        <taxon>eudicotyledons</taxon>
        <taxon>Gunneridae</taxon>
        <taxon>Pentapetalae</taxon>
        <taxon>asterids</taxon>
        <taxon>campanulids</taxon>
        <taxon>Asterales</taxon>
        <taxon>Asteraceae</taxon>
        <taxon>Asteroideae</taxon>
        <taxon>Heliantheae alliance</taxon>
        <taxon>Heliantheae</taxon>
        <taxon>Helianthus</taxon>
    </lineage>
</organism>
<accession>A0A9K3HZZ9</accession>
<comment type="caution">
    <text evidence="2">The sequence shown here is derived from an EMBL/GenBank/DDBJ whole genome shotgun (WGS) entry which is preliminary data.</text>
</comment>
<feature type="domain" description="Serine-threonine/tyrosine-protein kinase catalytic" evidence="1">
    <location>
        <begin position="1"/>
        <end position="68"/>
    </location>
</feature>